<dbReference type="PROSITE" id="PS00141">
    <property type="entry name" value="ASP_PROTEASE"/>
    <property type="match status" value="1"/>
</dbReference>
<evidence type="ECO:0000256" key="1">
    <source>
        <dbReference type="ARBA" id="ARBA00007447"/>
    </source>
</evidence>
<dbReference type="RefSeq" id="XP_009547783.1">
    <property type="nucleotide sequence ID" value="XM_009549488.1"/>
</dbReference>
<evidence type="ECO:0000313" key="10">
    <source>
        <dbReference type="EMBL" id="ETW81110.1"/>
    </source>
</evidence>
<dbReference type="eggNOG" id="KOG1339">
    <property type="taxonomic scope" value="Eukaryota"/>
</dbReference>
<feature type="transmembrane region" description="Helical" evidence="7">
    <location>
        <begin position="464"/>
        <end position="483"/>
    </location>
</feature>
<feature type="signal peptide" evidence="8">
    <location>
        <begin position="1"/>
        <end position="18"/>
    </location>
</feature>
<reference evidence="10 11" key="1">
    <citation type="journal article" date="2012" name="New Phytol.">
        <title>Insight into trade-off between wood decay and parasitism from the genome of a fungal forest pathogen.</title>
        <authorList>
            <person name="Olson A."/>
            <person name="Aerts A."/>
            <person name="Asiegbu F."/>
            <person name="Belbahri L."/>
            <person name="Bouzid O."/>
            <person name="Broberg A."/>
            <person name="Canback B."/>
            <person name="Coutinho P.M."/>
            <person name="Cullen D."/>
            <person name="Dalman K."/>
            <person name="Deflorio G."/>
            <person name="van Diepen L.T."/>
            <person name="Dunand C."/>
            <person name="Duplessis S."/>
            <person name="Durling M."/>
            <person name="Gonthier P."/>
            <person name="Grimwood J."/>
            <person name="Fossdal C.G."/>
            <person name="Hansson D."/>
            <person name="Henrissat B."/>
            <person name="Hietala A."/>
            <person name="Himmelstrand K."/>
            <person name="Hoffmeister D."/>
            <person name="Hogberg N."/>
            <person name="James T.Y."/>
            <person name="Karlsson M."/>
            <person name="Kohler A."/>
            <person name="Kues U."/>
            <person name="Lee Y.H."/>
            <person name="Lin Y.C."/>
            <person name="Lind M."/>
            <person name="Lindquist E."/>
            <person name="Lombard V."/>
            <person name="Lucas S."/>
            <person name="Lunden K."/>
            <person name="Morin E."/>
            <person name="Murat C."/>
            <person name="Park J."/>
            <person name="Raffaello T."/>
            <person name="Rouze P."/>
            <person name="Salamov A."/>
            <person name="Schmutz J."/>
            <person name="Solheim H."/>
            <person name="Stahlberg J."/>
            <person name="Velez H."/>
            <person name="de Vries R.P."/>
            <person name="Wiebenga A."/>
            <person name="Woodward S."/>
            <person name="Yakovlev I."/>
            <person name="Garbelotto M."/>
            <person name="Martin F."/>
            <person name="Grigoriev I.V."/>
            <person name="Stenlid J."/>
        </authorList>
    </citation>
    <scope>NUCLEOTIDE SEQUENCE [LARGE SCALE GENOMIC DNA]</scope>
    <source>
        <strain evidence="10 11">TC 32-1</strain>
    </source>
</reference>
<accession>W4K6Y7</accession>
<dbReference type="PRINTS" id="PR00792">
    <property type="entry name" value="PEPSIN"/>
</dbReference>
<evidence type="ECO:0000256" key="2">
    <source>
        <dbReference type="ARBA" id="ARBA00022670"/>
    </source>
</evidence>
<keyword evidence="4 6" id="KW-0378">Hydrolase</keyword>
<keyword evidence="3 6" id="KW-0064">Aspartyl protease</keyword>
<protein>
    <submittedName>
        <fullName evidence="10">Aspartic peptidase</fullName>
    </submittedName>
</protein>
<comment type="similarity">
    <text evidence="1 6">Belongs to the peptidase A1 family.</text>
</comment>
<dbReference type="AlphaFoldDB" id="W4K6Y7"/>
<evidence type="ECO:0000256" key="6">
    <source>
        <dbReference type="RuleBase" id="RU000454"/>
    </source>
</evidence>
<sequence>MLPHILLALLFLASSSSAAPSTSGAIHIPITRRSHNPAKRSAEDNIDRLSRAADFIRNRYGYSSPSTTVQRRQSSAAIPITNQGSDTSYFGVVNIGTPSQSFDVVLDTGSSDLWVAANNCQSCPSGTPEFDPSKSTSLQSSTTNLELHYGSGAVAGTLAADTVSMGPYTIQQQTFVVVDQITSGLIDGSLAGIMGLAFESISNTQATPFWQALLNNNQFQSPEMSFWITRFLNDASATDEEPGGVLTLGGTNSTLFTGDIDFQNFPSGTQASFWLQTVTAVTVNGKSVTIPTGNSALAAIDTGTTLIGGPSAAVASIWAAVPGSRALTGQMAGFFGFPCTTNVEISMSFGGKSWPISINDMNLGTVGSGLCAGGIFDISQGTDITTGSGTPNWIVGDTFLKNVYSVFRANPPSVGFAELSNAAGGSSGTPGSATGSATITGTSNPLPSVSSSAASAAHAGSGTAIMAIGLSLLVSLFTGRFLLGSS</sequence>
<evidence type="ECO:0000256" key="8">
    <source>
        <dbReference type="SAM" id="SignalP"/>
    </source>
</evidence>
<keyword evidence="7" id="KW-0812">Transmembrane</keyword>
<feature type="domain" description="Peptidase A1" evidence="9">
    <location>
        <begin position="89"/>
        <end position="417"/>
    </location>
</feature>
<keyword evidence="11" id="KW-1185">Reference proteome</keyword>
<dbReference type="InterPro" id="IPR034164">
    <property type="entry name" value="Pepsin-like_dom"/>
</dbReference>
<dbReference type="FunFam" id="2.40.70.10:FF:000115">
    <property type="entry name" value="Lysosomal aspartic protease"/>
    <property type="match status" value="1"/>
</dbReference>
<keyword evidence="8" id="KW-0732">Signal</keyword>
<feature type="active site" evidence="5">
    <location>
        <position position="301"/>
    </location>
</feature>
<dbReference type="GO" id="GO:0004190">
    <property type="term" value="F:aspartic-type endopeptidase activity"/>
    <property type="evidence" value="ECO:0007669"/>
    <property type="project" value="UniProtKB-KW"/>
</dbReference>
<dbReference type="InterPro" id="IPR033121">
    <property type="entry name" value="PEPTIDASE_A1"/>
</dbReference>
<dbReference type="HOGENOM" id="CLU_013253_1_2_1"/>
<gene>
    <name evidence="10" type="ORF">HETIRDRAFT_146489</name>
</gene>
<dbReference type="EMBL" id="KI925459">
    <property type="protein sequence ID" value="ETW81110.1"/>
    <property type="molecule type" value="Genomic_DNA"/>
</dbReference>
<evidence type="ECO:0000256" key="7">
    <source>
        <dbReference type="SAM" id="Phobius"/>
    </source>
</evidence>
<evidence type="ECO:0000256" key="5">
    <source>
        <dbReference type="PIRSR" id="PIRSR601461-1"/>
    </source>
</evidence>
<dbReference type="PANTHER" id="PTHR47966:SF6">
    <property type="entry name" value="PEPTIDASE A1 DOMAIN-CONTAINING PROTEIN"/>
    <property type="match status" value="1"/>
</dbReference>
<organism evidence="10 11">
    <name type="scientific">Heterobasidion irregulare (strain TC 32-1)</name>
    <dbReference type="NCBI Taxonomy" id="747525"/>
    <lineage>
        <taxon>Eukaryota</taxon>
        <taxon>Fungi</taxon>
        <taxon>Dikarya</taxon>
        <taxon>Basidiomycota</taxon>
        <taxon>Agaricomycotina</taxon>
        <taxon>Agaricomycetes</taxon>
        <taxon>Russulales</taxon>
        <taxon>Bondarzewiaceae</taxon>
        <taxon>Heterobasidion</taxon>
        <taxon>Heterobasidion annosum species complex</taxon>
    </lineage>
</organism>
<keyword evidence="2 6" id="KW-0645">Protease</keyword>
<dbReference type="FunCoup" id="W4K6Y7">
    <property type="interactions" value="40"/>
</dbReference>
<dbReference type="Pfam" id="PF00026">
    <property type="entry name" value="Asp"/>
    <property type="match status" value="1"/>
</dbReference>
<dbReference type="GO" id="GO:0006508">
    <property type="term" value="P:proteolysis"/>
    <property type="evidence" value="ECO:0007669"/>
    <property type="project" value="UniProtKB-KW"/>
</dbReference>
<keyword evidence="7" id="KW-1133">Transmembrane helix</keyword>
<evidence type="ECO:0000256" key="4">
    <source>
        <dbReference type="ARBA" id="ARBA00022801"/>
    </source>
</evidence>
<dbReference type="InterPro" id="IPR001461">
    <property type="entry name" value="Aspartic_peptidase_A1"/>
</dbReference>
<dbReference type="OrthoDB" id="771136at2759"/>
<dbReference type="InParanoid" id="W4K6Y7"/>
<dbReference type="Proteomes" id="UP000030671">
    <property type="component" value="Unassembled WGS sequence"/>
</dbReference>
<keyword evidence="7" id="KW-0472">Membrane</keyword>
<dbReference type="KEGG" id="hir:HETIRDRAFT_146489"/>
<evidence type="ECO:0000313" key="11">
    <source>
        <dbReference type="Proteomes" id="UP000030671"/>
    </source>
</evidence>
<proteinExistence type="inferred from homology"/>
<dbReference type="Gene3D" id="2.40.70.10">
    <property type="entry name" value="Acid Proteases"/>
    <property type="match status" value="2"/>
</dbReference>
<feature type="active site" evidence="5">
    <location>
        <position position="107"/>
    </location>
</feature>
<dbReference type="InterPro" id="IPR001969">
    <property type="entry name" value="Aspartic_peptidase_AS"/>
</dbReference>
<dbReference type="PROSITE" id="PS51767">
    <property type="entry name" value="PEPTIDASE_A1"/>
    <property type="match status" value="1"/>
</dbReference>
<dbReference type="PANTHER" id="PTHR47966">
    <property type="entry name" value="BETA-SITE APP-CLEAVING ENZYME, ISOFORM A-RELATED"/>
    <property type="match status" value="1"/>
</dbReference>
<name>W4K6Y7_HETIT</name>
<dbReference type="InterPro" id="IPR021109">
    <property type="entry name" value="Peptidase_aspartic_dom_sf"/>
</dbReference>
<dbReference type="SUPFAM" id="SSF50630">
    <property type="entry name" value="Acid proteases"/>
    <property type="match status" value="1"/>
</dbReference>
<evidence type="ECO:0000256" key="3">
    <source>
        <dbReference type="ARBA" id="ARBA00022750"/>
    </source>
</evidence>
<feature type="chain" id="PRO_5004844113" evidence="8">
    <location>
        <begin position="19"/>
        <end position="486"/>
    </location>
</feature>
<evidence type="ECO:0000259" key="9">
    <source>
        <dbReference type="PROSITE" id="PS51767"/>
    </source>
</evidence>
<dbReference type="CDD" id="cd05471">
    <property type="entry name" value="pepsin_like"/>
    <property type="match status" value="1"/>
</dbReference>
<dbReference type="GeneID" id="20667141"/>